<dbReference type="Pfam" id="PF00582">
    <property type="entry name" value="Usp"/>
    <property type="match status" value="2"/>
</dbReference>
<dbReference type="AlphaFoldDB" id="A0A1E3XG56"/>
<evidence type="ECO:0000313" key="4">
    <source>
        <dbReference type="Proteomes" id="UP000094056"/>
    </source>
</evidence>
<gene>
    <name evidence="3" type="ORF">SCARUB_00193</name>
</gene>
<feature type="domain" description="UspA" evidence="2">
    <location>
        <begin position="19"/>
        <end position="152"/>
    </location>
</feature>
<comment type="similarity">
    <text evidence="1">Belongs to the universal stress protein A family.</text>
</comment>
<comment type="caution">
    <text evidence="3">The sequence shown here is derived from an EMBL/GenBank/DDBJ whole genome shotgun (WGS) entry which is preliminary data.</text>
</comment>
<dbReference type="Gene3D" id="3.40.50.12370">
    <property type="match status" value="1"/>
</dbReference>
<accession>A0A1E3XG56</accession>
<proteinExistence type="inferred from homology"/>
<dbReference type="PRINTS" id="PR01438">
    <property type="entry name" value="UNVRSLSTRESS"/>
</dbReference>
<sequence length="287" mass="32454">MNVSNKRSKINDAFMNAIFHPTDFSKANEIAFVHALKFALSANSKLDMFHITSESHESHLSDFPSIRQTLERWKVLPEGSTKSQFVDLGLQVKKTIVSDSNTVRFILNYLKRKPTNLIVLATHQRKGTVRWQHKSVAESIGRQSDEMILFVPQGTQGFVSFKNGRIKLRRILIPIDYVTDPQLAVDTASSLAKMLKRRKVTFVLLYVGGKSDVPKVKTNKKKGWICETISCHGNIVNKIVQQENVHSSDLIVMTTQGREGFLDVLRGSTIERVFRNSSCPVLIITEN</sequence>
<reference evidence="3 4" key="1">
    <citation type="submission" date="2016-07" db="EMBL/GenBank/DDBJ databases">
        <title>Draft genome of Scalindua rubra, obtained from a brine-seawater interface in the Red Sea, sheds light on salt adaptation in anammox bacteria.</title>
        <authorList>
            <person name="Speth D.R."/>
            <person name="Lagkouvardos I."/>
            <person name="Wang Y."/>
            <person name="Qian P.-Y."/>
            <person name="Dutilh B.E."/>
            <person name="Jetten M.S."/>
        </authorList>
    </citation>
    <scope>NUCLEOTIDE SEQUENCE [LARGE SCALE GENOMIC DNA]</scope>
    <source>
        <strain evidence="3">BSI-1</strain>
    </source>
</reference>
<dbReference type="Gene3D" id="3.40.50.620">
    <property type="entry name" value="HUPs"/>
    <property type="match status" value="1"/>
</dbReference>
<name>A0A1E3XG56_9BACT</name>
<dbReference type="PANTHER" id="PTHR46268:SF6">
    <property type="entry name" value="UNIVERSAL STRESS PROTEIN UP12"/>
    <property type="match status" value="1"/>
</dbReference>
<dbReference type="InterPro" id="IPR014729">
    <property type="entry name" value="Rossmann-like_a/b/a_fold"/>
</dbReference>
<evidence type="ECO:0000313" key="3">
    <source>
        <dbReference type="EMBL" id="ODS34613.1"/>
    </source>
</evidence>
<dbReference type="EMBL" id="MAYW01000003">
    <property type="protein sequence ID" value="ODS34613.1"/>
    <property type="molecule type" value="Genomic_DNA"/>
</dbReference>
<dbReference type="CDD" id="cd00293">
    <property type="entry name" value="USP-like"/>
    <property type="match status" value="2"/>
</dbReference>
<evidence type="ECO:0000259" key="2">
    <source>
        <dbReference type="Pfam" id="PF00582"/>
    </source>
</evidence>
<feature type="domain" description="UspA" evidence="2">
    <location>
        <begin position="226"/>
        <end position="284"/>
    </location>
</feature>
<protein>
    <submittedName>
        <fullName evidence="3">Universal stress protein</fullName>
    </submittedName>
</protein>
<evidence type="ECO:0000256" key="1">
    <source>
        <dbReference type="ARBA" id="ARBA00008791"/>
    </source>
</evidence>
<dbReference type="InterPro" id="IPR006016">
    <property type="entry name" value="UspA"/>
</dbReference>
<organism evidence="3 4">
    <name type="scientific">Candidatus Scalindua rubra</name>
    <dbReference type="NCBI Taxonomy" id="1872076"/>
    <lineage>
        <taxon>Bacteria</taxon>
        <taxon>Pseudomonadati</taxon>
        <taxon>Planctomycetota</taxon>
        <taxon>Candidatus Brocadiia</taxon>
        <taxon>Candidatus Brocadiales</taxon>
        <taxon>Candidatus Scalinduaceae</taxon>
        <taxon>Candidatus Scalindua</taxon>
    </lineage>
</organism>
<dbReference type="PANTHER" id="PTHR46268">
    <property type="entry name" value="STRESS RESPONSE PROTEIN NHAX"/>
    <property type="match status" value="1"/>
</dbReference>
<dbReference type="InterPro" id="IPR006015">
    <property type="entry name" value="Universal_stress_UspA"/>
</dbReference>
<dbReference type="Proteomes" id="UP000094056">
    <property type="component" value="Unassembled WGS sequence"/>
</dbReference>
<dbReference type="SUPFAM" id="SSF52402">
    <property type="entry name" value="Adenine nucleotide alpha hydrolases-like"/>
    <property type="match status" value="2"/>
</dbReference>